<dbReference type="VEuPathDB" id="VectorBase:HLOH_058876"/>
<feature type="region of interest" description="Disordered" evidence="1">
    <location>
        <begin position="74"/>
        <end position="120"/>
    </location>
</feature>
<gene>
    <name evidence="2" type="ORF">HPB48_005765</name>
</gene>
<evidence type="ECO:0000313" key="2">
    <source>
        <dbReference type="EMBL" id="KAH9379507.1"/>
    </source>
</evidence>
<protein>
    <submittedName>
        <fullName evidence="2">Uncharacterized protein</fullName>
    </submittedName>
</protein>
<dbReference type="AlphaFoldDB" id="A0A9J6GWE5"/>
<comment type="caution">
    <text evidence="2">The sequence shown here is derived from an EMBL/GenBank/DDBJ whole genome shotgun (WGS) entry which is preliminary data.</text>
</comment>
<feature type="compositionally biased region" description="Basic and acidic residues" evidence="1">
    <location>
        <begin position="209"/>
        <end position="237"/>
    </location>
</feature>
<dbReference type="EMBL" id="JABSTR010000010">
    <property type="protein sequence ID" value="KAH9379507.1"/>
    <property type="molecule type" value="Genomic_DNA"/>
</dbReference>
<dbReference type="Proteomes" id="UP000821853">
    <property type="component" value="Chromosome 8"/>
</dbReference>
<reference evidence="2 3" key="1">
    <citation type="journal article" date="2020" name="Cell">
        <title>Large-Scale Comparative Analyses of Tick Genomes Elucidate Their Genetic Diversity and Vector Capacities.</title>
        <authorList>
            <consortium name="Tick Genome and Microbiome Consortium (TIGMIC)"/>
            <person name="Jia N."/>
            <person name="Wang J."/>
            <person name="Shi W."/>
            <person name="Du L."/>
            <person name="Sun Y."/>
            <person name="Zhan W."/>
            <person name="Jiang J.F."/>
            <person name="Wang Q."/>
            <person name="Zhang B."/>
            <person name="Ji P."/>
            <person name="Bell-Sakyi L."/>
            <person name="Cui X.M."/>
            <person name="Yuan T.T."/>
            <person name="Jiang B.G."/>
            <person name="Yang W.F."/>
            <person name="Lam T.T."/>
            <person name="Chang Q.C."/>
            <person name="Ding S.J."/>
            <person name="Wang X.J."/>
            <person name="Zhu J.G."/>
            <person name="Ruan X.D."/>
            <person name="Zhao L."/>
            <person name="Wei J.T."/>
            <person name="Ye R.Z."/>
            <person name="Que T.C."/>
            <person name="Du C.H."/>
            <person name="Zhou Y.H."/>
            <person name="Cheng J.X."/>
            <person name="Dai P.F."/>
            <person name="Guo W.B."/>
            <person name="Han X.H."/>
            <person name="Huang E.J."/>
            <person name="Li L.F."/>
            <person name="Wei W."/>
            <person name="Gao Y.C."/>
            <person name="Liu J.Z."/>
            <person name="Shao H.Z."/>
            <person name="Wang X."/>
            <person name="Wang C.C."/>
            <person name="Yang T.C."/>
            <person name="Huo Q.B."/>
            <person name="Li W."/>
            <person name="Chen H.Y."/>
            <person name="Chen S.E."/>
            <person name="Zhou L.G."/>
            <person name="Ni X.B."/>
            <person name="Tian J.H."/>
            <person name="Sheng Y."/>
            <person name="Liu T."/>
            <person name="Pan Y.S."/>
            <person name="Xia L.Y."/>
            <person name="Li J."/>
            <person name="Zhao F."/>
            <person name="Cao W.C."/>
        </authorList>
    </citation>
    <scope>NUCLEOTIDE SEQUENCE [LARGE SCALE GENOMIC DNA]</scope>
    <source>
        <strain evidence="2">HaeL-2018</strain>
    </source>
</reference>
<evidence type="ECO:0000256" key="1">
    <source>
        <dbReference type="SAM" id="MobiDB-lite"/>
    </source>
</evidence>
<name>A0A9J6GWE5_HAELO</name>
<evidence type="ECO:0000313" key="3">
    <source>
        <dbReference type="Proteomes" id="UP000821853"/>
    </source>
</evidence>
<accession>A0A9J6GWE5</accession>
<organism evidence="2 3">
    <name type="scientific">Haemaphysalis longicornis</name>
    <name type="common">Bush tick</name>
    <dbReference type="NCBI Taxonomy" id="44386"/>
    <lineage>
        <taxon>Eukaryota</taxon>
        <taxon>Metazoa</taxon>
        <taxon>Ecdysozoa</taxon>
        <taxon>Arthropoda</taxon>
        <taxon>Chelicerata</taxon>
        <taxon>Arachnida</taxon>
        <taxon>Acari</taxon>
        <taxon>Parasitiformes</taxon>
        <taxon>Ixodida</taxon>
        <taxon>Ixodoidea</taxon>
        <taxon>Ixodidae</taxon>
        <taxon>Haemaphysalinae</taxon>
        <taxon>Haemaphysalis</taxon>
    </lineage>
</organism>
<keyword evidence="3" id="KW-1185">Reference proteome</keyword>
<sequence length="237" mass="26913">MAEIHRELSSVLRERNVFSIVLGKIEDKAKLRRGWLVYALCCFNVDHGQHRDYIHGQGGPEQGATQEGRLWRQAAQGDKKPTSRHCGKPRSSAKENGRKHVAVAGKGSVSRNRQPSQTRERITWEDILKKPKMPERLPSAKNAAVKALRAENEQLKQKIAYLEHANKSINAKLDRLQQQPQQPQPAPPQPQLSDQRPAELVREGSVPEQDPRAHQREREPTTKRRALEPAKDQKILA</sequence>
<proteinExistence type="predicted"/>
<feature type="region of interest" description="Disordered" evidence="1">
    <location>
        <begin position="170"/>
        <end position="237"/>
    </location>
</feature>